<gene>
    <name evidence="6" type="ORF">Gasu_47060</name>
</gene>
<dbReference type="Pfam" id="PF02902">
    <property type="entry name" value="Peptidase_C48"/>
    <property type="match status" value="1"/>
</dbReference>
<sequence length="130" mass="14994">MQFNQKLSLFLLLDWKDCKEASKNITWKESDYILFPMSDSDSLYSPNTPLTGSHWTLLAFIPSKKHFMEYDSLHKAPSKNAKAFADKLLTLLDLDSNTCTYSVETVPTQTNNYDCGIYVLQIMVRHKLFS</sequence>
<evidence type="ECO:0000256" key="4">
    <source>
        <dbReference type="ARBA" id="ARBA00022807"/>
    </source>
</evidence>
<keyword evidence="3" id="KW-0378">Hydrolase</keyword>
<dbReference type="PROSITE" id="PS50600">
    <property type="entry name" value="ULP_PROTEASE"/>
    <property type="match status" value="1"/>
</dbReference>
<dbReference type="RefSeq" id="XP_005704237.1">
    <property type="nucleotide sequence ID" value="XM_005704180.1"/>
</dbReference>
<dbReference type="STRING" id="130081.M2XCP2"/>
<dbReference type="PANTHER" id="PTHR46468">
    <property type="entry name" value="SENTRIN-SPECIFIC PROTEASE 8"/>
    <property type="match status" value="1"/>
</dbReference>
<keyword evidence="7" id="KW-1185">Reference proteome</keyword>
<dbReference type="GeneID" id="17086604"/>
<dbReference type="EMBL" id="KB454528">
    <property type="protein sequence ID" value="EME27717.1"/>
    <property type="molecule type" value="Genomic_DNA"/>
</dbReference>
<comment type="similarity">
    <text evidence="1">Belongs to the peptidase C48 family.</text>
</comment>
<dbReference type="Gene3D" id="3.40.395.10">
    <property type="entry name" value="Adenoviral Proteinase, Chain A"/>
    <property type="match status" value="1"/>
</dbReference>
<dbReference type="GO" id="GO:0000338">
    <property type="term" value="P:protein deneddylation"/>
    <property type="evidence" value="ECO:0007669"/>
    <property type="project" value="TreeGrafter"/>
</dbReference>
<name>M2XCP2_GALSU</name>
<dbReference type="InterPro" id="IPR044613">
    <property type="entry name" value="Nep1/2-like"/>
</dbReference>
<evidence type="ECO:0000259" key="5">
    <source>
        <dbReference type="PROSITE" id="PS50600"/>
    </source>
</evidence>
<evidence type="ECO:0000313" key="7">
    <source>
        <dbReference type="Proteomes" id="UP000030680"/>
    </source>
</evidence>
<dbReference type="InterPro" id="IPR003653">
    <property type="entry name" value="Peptidase_C48_C"/>
</dbReference>
<dbReference type="OrthoDB" id="5065855at2759"/>
<dbReference type="GO" id="GO:0006508">
    <property type="term" value="P:proteolysis"/>
    <property type="evidence" value="ECO:0007669"/>
    <property type="project" value="UniProtKB-KW"/>
</dbReference>
<evidence type="ECO:0000313" key="6">
    <source>
        <dbReference type="EMBL" id="EME27717.1"/>
    </source>
</evidence>
<feature type="domain" description="Ubiquitin-like protease family profile" evidence="5">
    <location>
        <begin position="1"/>
        <end position="126"/>
    </location>
</feature>
<evidence type="ECO:0000256" key="3">
    <source>
        <dbReference type="ARBA" id="ARBA00022801"/>
    </source>
</evidence>
<keyword evidence="4" id="KW-0788">Thiol protease</keyword>
<dbReference type="Proteomes" id="UP000030680">
    <property type="component" value="Unassembled WGS sequence"/>
</dbReference>
<dbReference type="GO" id="GO:0019784">
    <property type="term" value="F:deNEDDylase activity"/>
    <property type="evidence" value="ECO:0007669"/>
    <property type="project" value="InterPro"/>
</dbReference>
<dbReference type="InterPro" id="IPR038765">
    <property type="entry name" value="Papain-like_cys_pep_sf"/>
</dbReference>
<proteinExistence type="inferred from homology"/>
<evidence type="ECO:0000256" key="1">
    <source>
        <dbReference type="ARBA" id="ARBA00005234"/>
    </source>
</evidence>
<dbReference type="GO" id="GO:0008234">
    <property type="term" value="F:cysteine-type peptidase activity"/>
    <property type="evidence" value="ECO:0007669"/>
    <property type="project" value="UniProtKB-KW"/>
</dbReference>
<dbReference type="AlphaFoldDB" id="M2XCP2"/>
<dbReference type="SUPFAM" id="SSF54001">
    <property type="entry name" value="Cysteine proteinases"/>
    <property type="match status" value="1"/>
</dbReference>
<reference evidence="7" key="1">
    <citation type="journal article" date="2013" name="Science">
        <title>Gene transfer from bacteria and archaea facilitated evolution of an extremophilic eukaryote.</title>
        <authorList>
            <person name="Schonknecht G."/>
            <person name="Chen W.H."/>
            <person name="Ternes C.M."/>
            <person name="Barbier G.G."/>
            <person name="Shrestha R.P."/>
            <person name="Stanke M."/>
            <person name="Brautigam A."/>
            <person name="Baker B.J."/>
            <person name="Banfield J.F."/>
            <person name="Garavito R.M."/>
            <person name="Carr K."/>
            <person name="Wilkerson C."/>
            <person name="Rensing S.A."/>
            <person name="Gagneul D."/>
            <person name="Dickenson N.E."/>
            <person name="Oesterhelt C."/>
            <person name="Lercher M.J."/>
            <person name="Weber A.P."/>
        </authorList>
    </citation>
    <scope>NUCLEOTIDE SEQUENCE [LARGE SCALE GENOMIC DNA]</scope>
    <source>
        <strain evidence="7">074W</strain>
    </source>
</reference>
<protein>
    <submittedName>
        <fullName evidence="6">Sentrin-specific protease</fullName>
    </submittedName>
</protein>
<dbReference type="PANTHER" id="PTHR46468:SF1">
    <property type="entry name" value="SENTRIN-SPECIFIC PROTEASE 8"/>
    <property type="match status" value="1"/>
</dbReference>
<dbReference type="eggNOG" id="KOG3246">
    <property type="taxonomic scope" value="Eukaryota"/>
</dbReference>
<organism evidence="6 7">
    <name type="scientific">Galdieria sulphuraria</name>
    <name type="common">Red alga</name>
    <dbReference type="NCBI Taxonomy" id="130081"/>
    <lineage>
        <taxon>Eukaryota</taxon>
        <taxon>Rhodophyta</taxon>
        <taxon>Bangiophyceae</taxon>
        <taxon>Galdieriales</taxon>
        <taxon>Galdieriaceae</taxon>
        <taxon>Galdieria</taxon>
    </lineage>
</organism>
<accession>M2XCP2</accession>
<evidence type="ECO:0000256" key="2">
    <source>
        <dbReference type="ARBA" id="ARBA00022670"/>
    </source>
</evidence>
<dbReference type="Gramene" id="EME27717">
    <property type="protein sequence ID" value="EME27717"/>
    <property type="gene ID" value="Gasu_47060"/>
</dbReference>
<dbReference type="KEGG" id="gsl:Gasu_47060"/>
<keyword evidence="2 6" id="KW-0645">Protease</keyword>